<evidence type="ECO:0000256" key="6">
    <source>
        <dbReference type="SAM" id="Coils"/>
    </source>
</evidence>
<dbReference type="PROSITE" id="PS00136">
    <property type="entry name" value="SUBTILASE_ASP"/>
    <property type="match status" value="1"/>
</dbReference>
<keyword evidence="2 5" id="KW-0378">Hydrolase</keyword>
<evidence type="ECO:0000256" key="7">
    <source>
        <dbReference type="SAM" id="MobiDB-lite"/>
    </source>
</evidence>
<evidence type="ECO:0000259" key="8">
    <source>
        <dbReference type="Pfam" id="PF00082"/>
    </source>
</evidence>
<evidence type="ECO:0000256" key="5">
    <source>
        <dbReference type="PROSITE-ProRule" id="PRU01240"/>
    </source>
</evidence>
<keyword evidence="3 5" id="KW-0720">Serine protease</keyword>
<dbReference type="SUPFAM" id="SSF52743">
    <property type="entry name" value="Subtilisin-like"/>
    <property type="match status" value="1"/>
</dbReference>
<feature type="active site" description="Charge relay system" evidence="5">
    <location>
        <position position="780"/>
    </location>
</feature>
<keyword evidence="10" id="KW-1185">Reference proteome</keyword>
<dbReference type="GO" id="GO:0006508">
    <property type="term" value="P:proteolysis"/>
    <property type="evidence" value="ECO:0007669"/>
    <property type="project" value="UniProtKB-KW"/>
</dbReference>
<accession>A0A2H2ZLT7</accession>
<dbReference type="Gene3D" id="3.40.50.200">
    <property type="entry name" value="Peptidase S8/S53 domain"/>
    <property type="match status" value="1"/>
</dbReference>
<feature type="active site" description="Charge relay system" evidence="5">
    <location>
        <position position="1005"/>
    </location>
</feature>
<keyword evidence="4" id="KW-0040">ANK repeat</keyword>
<sequence>MAGLNHDNDPEYPDHLNSGVEYDAEDDGLSDGADGANDNDDESGGEEVREVGRHDIHESDEERMRREERQKAEKLAKERDLLLGDVETEIRQAAKKERQLDETEFLAKYGEVLDHIMQESASKKNVLHMLAIHPFEASDQFPRWIIDHIHRSAINDTRSRTRNSLSELLVDKAHTTPSLALATAIRWKNEPFIRTILSIEMQNGDESLKDSIRRNLRERVDAGNETPRNCIHWAIESLRPRLTVRLIEKAAGDECLLASDGKGYTPLHLAVEYPKCLERLEVIKALLKYGEKALAQRCKERLSVYRYYQKTMADHRKEESRKTSEAYKTNASLGRTERELKQVQNKQEAPTIGKQDRREKPKPNNVEPPVYGVVGRISRGKMPNDFTADVVFRNPTGDGKMIKPVQQAFDGFAKASNSYKAPLAASKRIPAPRKTVNGKKSTAPSKTLMEEEKEKQVEDEIGDELKLQYFRSTFKLPKPDWDVKSANGFLYPQGKERPFSLTMLEGHPSISQHVLTHVYGNEEYDHVLHHVAVRRVVLKQTKNKEAGRTDMEVIFRLLKDKGVRHIVKVIVFDSEVPPHSDESIERCLLGFKSIEILDWRKVDMCPETIYKACRDVVELHLRWSGNNAILVAWSAPGGLAKLPRLKKIHLHQTQCIESPDRDKKNLQRFKERLQKDRIAQRPGPYRPEERKMASSRLPVTVLDMWPDITVNDLDTSNPAHDSRFPVTHGPQLNQRAAQHRRRHEWLDIMDKFAAGIDLIEMEHTHQPDIFAEDVKVALIDDGVEITNRDLTDRIYNGWTCDTGYQGNGLEGILRPYTNSETQHGTFMASTICRICPRAKIFVFRLDVVSTPGDRAHFTAKSAADALELAIDPSRKFDVISMSWTIAKNQTNAKDIDRLDNALKQATAQNRMLLFCASPDNGEMTKAQAETFYPFGCDCGIGLFKMAAATADGLRISMAGSRFDYSLPGHEVESRNQGAGDGAKERLQNNRQSFEVEHSGLKTGSSIATALGAGLAALIIYCVRLSAAYMHRVKPSAGTSASRDAHSVVLTPKDVESIKQPKQMRDVFNSMMSKSSSSDRYIEVYDLFGGLANELEKLGQEIEELKDKIKNEIQKGTADEKAAEKELREKKDERMGKIVKMALRFVEA</sequence>
<feature type="compositionally biased region" description="Basic and acidic residues" evidence="7">
    <location>
        <begin position="313"/>
        <end position="325"/>
    </location>
</feature>
<organism evidence="9 10">
    <name type="scientific">Trichoderma parareesei</name>
    <name type="common">Filamentous fungus</name>
    <dbReference type="NCBI Taxonomy" id="858221"/>
    <lineage>
        <taxon>Eukaryota</taxon>
        <taxon>Fungi</taxon>
        <taxon>Dikarya</taxon>
        <taxon>Ascomycota</taxon>
        <taxon>Pezizomycotina</taxon>
        <taxon>Sordariomycetes</taxon>
        <taxon>Hypocreomycetidae</taxon>
        <taxon>Hypocreales</taxon>
        <taxon>Hypocreaceae</taxon>
        <taxon>Trichoderma</taxon>
    </lineage>
</organism>
<proteinExistence type="inferred from homology"/>
<feature type="domain" description="Peptidase S8/S53" evidence="8">
    <location>
        <begin position="773"/>
        <end position="1019"/>
    </location>
</feature>
<evidence type="ECO:0000256" key="3">
    <source>
        <dbReference type="ARBA" id="ARBA00022825"/>
    </source>
</evidence>
<evidence type="ECO:0000256" key="2">
    <source>
        <dbReference type="ARBA" id="ARBA00022801"/>
    </source>
</evidence>
<dbReference type="Pfam" id="PF00082">
    <property type="entry name" value="Peptidase_S8"/>
    <property type="match status" value="1"/>
</dbReference>
<dbReference type="OrthoDB" id="5093543at2759"/>
<dbReference type="InterPro" id="IPR002110">
    <property type="entry name" value="Ankyrin_rpt"/>
</dbReference>
<dbReference type="InterPro" id="IPR036852">
    <property type="entry name" value="Peptidase_S8/S53_dom_sf"/>
</dbReference>
<feature type="region of interest" description="Disordered" evidence="7">
    <location>
        <begin position="313"/>
        <end position="371"/>
    </location>
</feature>
<dbReference type="PRINTS" id="PR00723">
    <property type="entry name" value="SUBTILISIN"/>
</dbReference>
<evidence type="ECO:0000256" key="4">
    <source>
        <dbReference type="PROSITE-ProRule" id="PRU00023"/>
    </source>
</evidence>
<dbReference type="InterPro" id="IPR036770">
    <property type="entry name" value="Ankyrin_rpt-contain_sf"/>
</dbReference>
<dbReference type="Gene3D" id="1.25.40.20">
    <property type="entry name" value="Ankyrin repeat-containing domain"/>
    <property type="match status" value="1"/>
</dbReference>
<name>A0A2H2ZLT7_TRIPA</name>
<comment type="similarity">
    <text evidence="5">Belongs to the peptidase S8 family.</text>
</comment>
<dbReference type="Proteomes" id="UP000219286">
    <property type="component" value="Unassembled WGS sequence"/>
</dbReference>
<dbReference type="SUPFAM" id="SSF48403">
    <property type="entry name" value="Ankyrin repeat"/>
    <property type="match status" value="1"/>
</dbReference>
<keyword evidence="1 5" id="KW-0645">Protease</keyword>
<evidence type="ECO:0000256" key="1">
    <source>
        <dbReference type="ARBA" id="ARBA00022670"/>
    </source>
</evidence>
<feature type="compositionally biased region" description="Basic and acidic residues" evidence="7">
    <location>
        <begin position="1"/>
        <end position="14"/>
    </location>
</feature>
<evidence type="ECO:0000313" key="9">
    <source>
        <dbReference type="EMBL" id="OTA01675.1"/>
    </source>
</evidence>
<dbReference type="EMBL" id="LFMI01000228">
    <property type="protein sequence ID" value="OTA01675.1"/>
    <property type="molecule type" value="Genomic_DNA"/>
</dbReference>
<comment type="caution">
    <text evidence="9">The sequence shown here is derived from an EMBL/GenBank/DDBJ whole genome shotgun (WGS) entry which is preliminary data.</text>
</comment>
<protein>
    <recommendedName>
        <fullName evidence="8">Peptidase S8/S53 domain-containing protein</fullName>
    </recommendedName>
</protein>
<dbReference type="GO" id="GO:0004252">
    <property type="term" value="F:serine-type endopeptidase activity"/>
    <property type="evidence" value="ECO:0007669"/>
    <property type="project" value="UniProtKB-UniRule"/>
</dbReference>
<gene>
    <name evidence="9" type="ORF">A9Z42_0020150</name>
</gene>
<feature type="region of interest" description="Disordered" evidence="7">
    <location>
        <begin position="1"/>
        <end position="72"/>
    </location>
</feature>
<feature type="coiled-coil region" evidence="6">
    <location>
        <begin position="1087"/>
        <end position="1132"/>
    </location>
</feature>
<keyword evidence="6" id="KW-0175">Coiled coil</keyword>
<feature type="compositionally biased region" description="Basic and acidic residues" evidence="7">
    <location>
        <begin position="46"/>
        <end position="72"/>
    </location>
</feature>
<dbReference type="InterPro" id="IPR023827">
    <property type="entry name" value="Peptidase_S8_Asp-AS"/>
</dbReference>
<evidence type="ECO:0000313" key="10">
    <source>
        <dbReference type="Proteomes" id="UP000219286"/>
    </source>
</evidence>
<reference evidence="9 10" key="1">
    <citation type="journal article" date="2015" name="Genome Announc.">
        <title>Genome sequence and annotation of Trichoderma parareesei, the ancestor of the cellulase producer Trichoderma reesei.</title>
        <authorList>
            <person name="Yang D."/>
            <person name="Pomraning K."/>
            <person name="Kopchinskiy A."/>
            <person name="Karimi Aghcheh R."/>
            <person name="Atanasova L."/>
            <person name="Chenthamara K."/>
            <person name="Baker S.E."/>
            <person name="Zhang R."/>
            <person name="Shen Q."/>
            <person name="Freitag M."/>
            <person name="Kubicek C.P."/>
            <person name="Druzhinina I.S."/>
        </authorList>
    </citation>
    <scope>NUCLEOTIDE SEQUENCE [LARGE SCALE GENOMIC DNA]</scope>
    <source>
        <strain evidence="9 10">CBS 125925</strain>
    </source>
</reference>
<dbReference type="PROSITE" id="PS50088">
    <property type="entry name" value="ANK_REPEAT"/>
    <property type="match status" value="1"/>
</dbReference>
<feature type="active site" description="Charge relay system" evidence="5">
    <location>
        <position position="823"/>
    </location>
</feature>
<dbReference type="PROSITE" id="PS51892">
    <property type="entry name" value="SUBTILASE"/>
    <property type="match status" value="1"/>
</dbReference>
<dbReference type="AlphaFoldDB" id="A0A2H2ZLT7"/>
<dbReference type="InterPro" id="IPR000209">
    <property type="entry name" value="Peptidase_S8/S53_dom"/>
</dbReference>
<feature type="repeat" description="ANK" evidence="4">
    <location>
        <begin position="262"/>
        <end position="290"/>
    </location>
</feature>
<dbReference type="InterPro" id="IPR015500">
    <property type="entry name" value="Peptidase_S8_subtilisin-rel"/>
</dbReference>